<dbReference type="PROSITE" id="PS01124">
    <property type="entry name" value="HTH_ARAC_FAMILY_2"/>
    <property type="match status" value="1"/>
</dbReference>
<evidence type="ECO:0000256" key="2">
    <source>
        <dbReference type="ARBA" id="ARBA00012438"/>
    </source>
</evidence>
<dbReference type="EC" id="2.7.13.3" evidence="2"/>
<dbReference type="InterPro" id="IPR013783">
    <property type="entry name" value="Ig-like_fold"/>
</dbReference>
<dbReference type="InterPro" id="IPR015943">
    <property type="entry name" value="WD40/YVTN_repeat-like_dom_sf"/>
</dbReference>
<dbReference type="InterPro" id="IPR011123">
    <property type="entry name" value="Y_Y_Y"/>
</dbReference>
<evidence type="ECO:0000256" key="5">
    <source>
        <dbReference type="ARBA" id="ARBA00023163"/>
    </source>
</evidence>
<dbReference type="Gene3D" id="2.60.40.10">
    <property type="entry name" value="Immunoglobulins"/>
    <property type="match status" value="1"/>
</dbReference>
<keyword evidence="5" id="KW-0804">Transcription</keyword>
<evidence type="ECO:0000259" key="8">
    <source>
        <dbReference type="PROSITE" id="PS01124"/>
    </source>
</evidence>
<organism evidence="11 12">
    <name type="scientific">Pararcticibacter amylolyticus</name>
    <dbReference type="NCBI Taxonomy" id="2173175"/>
    <lineage>
        <taxon>Bacteria</taxon>
        <taxon>Pseudomonadati</taxon>
        <taxon>Bacteroidota</taxon>
        <taxon>Sphingobacteriia</taxon>
        <taxon>Sphingobacteriales</taxon>
        <taxon>Sphingobacteriaceae</taxon>
        <taxon>Pararcticibacter</taxon>
    </lineage>
</organism>
<dbReference type="Gene3D" id="3.40.50.2300">
    <property type="match status" value="1"/>
</dbReference>
<proteinExistence type="predicted"/>
<dbReference type="SMART" id="SM00388">
    <property type="entry name" value="HisKA"/>
    <property type="match status" value="1"/>
</dbReference>
<keyword evidence="7" id="KW-1133">Transmembrane helix</keyword>
<dbReference type="Pfam" id="PF02518">
    <property type="entry name" value="HATPase_c"/>
    <property type="match status" value="1"/>
</dbReference>
<dbReference type="InterPro" id="IPR036097">
    <property type="entry name" value="HisK_dim/P_sf"/>
</dbReference>
<keyword evidence="3 6" id="KW-0597">Phosphoprotein</keyword>
<evidence type="ECO:0000313" key="11">
    <source>
        <dbReference type="EMBL" id="PWG78030.1"/>
    </source>
</evidence>
<feature type="transmembrane region" description="Helical" evidence="7">
    <location>
        <begin position="786"/>
        <end position="811"/>
    </location>
</feature>
<dbReference type="SUPFAM" id="SSF47384">
    <property type="entry name" value="Homodimeric domain of signal transducing histidine kinase"/>
    <property type="match status" value="1"/>
</dbReference>
<dbReference type="CDD" id="cd00082">
    <property type="entry name" value="HisKA"/>
    <property type="match status" value="1"/>
</dbReference>
<keyword evidence="12" id="KW-1185">Reference proteome</keyword>
<dbReference type="Gene3D" id="2.130.10.10">
    <property type="entry name" value="YVTN repeat-like/Quinoprotein amine dehydrogenase"/>
    <property type="match status" value="2"/>
</dbReference>
<sequence length="1375" mass="155904">MKLRLIQICSLILFPVILTFAKHSTESYLYQQLDNSNGLSNSSVNTISQDSEGLLWIGTWDGLNMFDGTDFKVFNYSNIKSSDGIGNNVILDVKEGANNNIWINTIGGVSRIDKRSGKIYQYFYNNVHRRRISEKEFLIESDNQGQVYCYSKAAGLLKFTPATNNFIKIKLSGGPARITKMISDRSGFIWLLKDNGEIIVCKSTSRQLRLVHVFKHPREFDNIYNVNGSIAASSGKELFFFRAGFSWRKATVPSKGIKALISYNTHYIAVSENQELLVFDQNFRKSSFLNAELPKLSGQRITTLFVSKEHILWIGTDGNGMIRIYPKKNHFGLVSRAQGYDFNKPVRSFAEVDNSLWVGTKGKGIVRFDNFWQKNTPPEKHDFLNSGNGLNNNSVFAIKKGFYPYIFIGTDGRGISVYNLQSNKIINWDNIQGSSRLPAFSSVYAILQDRDSSLWLGTSGSGLIHVKIGTTNSGFLYIKKFRQYLSEKTEGLANDIIYALAVTDKNHLWIACRYGGLSVFNKETGKFKTFRSSGQENNLSNNDVLSLCSDRQKGLWIGTSFGLNFLSTTEAKKHIPKFKNFTMADGLPNNTIHAIAQAEDGDIWISTNKGLAKLKPASGIITTFNEPDGLQSNEFSDGAVLKSDKGHLLFGGIYGFNYFVPRDIKESESSGNLLVTQLQVGGKTINENLLQVLKPVSSTVSKYSVSREMNFFRLTLKSISFINPVKNHFTYKLEGLDKTWNYSGSGGYIAYNNILPGDYTLRIRWTGKNGTWTTPVPVFHLHVKQYFWLSYPAMILYLVVLLTGAYIFHLYRKNKIEMKYQLEMEYQLRQRDEKAHQQRLNFFTNIAHEIQTPLTLIMGSIEHFLNLRKSRDLEKSYFLTLIHQHSTRLAYLVQQLLEFRKAEAGFLKQTTHYVDISKMLTSLTALFKPEGEKNRQEYLVEIDDGIAGYIDKDKLEKILFNLLSNAFKYSSEGDKITFHAGYEPGKAVLKITVTNTGCKLQADDIGRLFNRFYTKDGTGQGRPGTGIGLAFAKELATLINADLRAELEEKEKIKFTLTLPTGNKSGTNENDEVVTSAPSFLYETLLKHNVQPAYSDISEENKASLIDKLQQGSKCSVLLVEDESELRFLLREVLKEQYVVYEAANGREAISFLKKFLPDLIISDIMMPDMDGLTLCNEVKNTPATAQIPFIILSARGTEENKQEGYEVGADAYILKPFNLDYLKLRIRKLLDYHTKMQNLIKDQNIASQFTDAGINESDRSFLESILKVIEGKLDEPDLNASVIEDELAISKMQLYRKLKSVAGMTPAEFIKRVRLKYASDMLLNSQFTVSEIIYRTGFNSKSYFFREFKKIYHCAPNDYRARQYESSAEDKVSQ</sequence>
<evidence type="ECO:0000256" key="7">
    <source>
        <dbReference type="SAM" id="Phobius"/>
    </source>
</evidence>
<evidence type="ECO:0000313" key="12">
    <source>
        <dbReference type="Proteomes" id="UP000245647"/>
    </source>
</evidence>
<evidence type="ECO:0000256" key="1">
    <source>
        <dbReference type="ARBA" id="ARBA00000085"/>
    </source>
</evidence>
<dbReference type="SUPFAM" id="SSF63829">
    <property type="entry name" value="Calcium-dependent phosphotriesterase"/>
    <property type="match status" value="2"/>
</dbReference>
<dbReference type="Pfam" id="PF07494">
    <property type="entry name" value="Reg_prop"/>
    <property type="match status" value="4"/>
</dbReference>
<comment type="catalytic activity">
    <reaction evidence="1">
        <text>ATP + protein L-histidine = ADP + protein N-phospho-L-histidine.</text>
        <dbReference type="EC" id="2.7.13.3"/>
    </reaction>
</comment>
<evidence type="ECO:0000256" key="6">
    <source>
        <dbReference type="PROSITE-ProRule" id="PRU00169"/>
    </source>
</evidence>
<dbReference type="InterPro" id="IPR009057">
    <property type="entry name" value="Homeodomain-like_sf"/>
</dbReference>
<dbReference type="Pfam" id="PF12833">
    <property type="entry name" value="HTH_18"/>
    <property type="match status" value="1"/>
</dbReference>
<dbReference type="RefSeq" id="WP_109418418.1">
    <property type="nucleotide sequence ID" value="NZ_QEAS01000039.1"/>
</dbReference>
<dbReference type="InterPro" id="IPR001789">
    <property type="entry name" value="Sig_transdc_resp-reg_receiver"/>
</dbReference>
<evidence type="ECO:0000256" key="3">
    <source>
        <dbReference type="ARBA" id="ARBA00022553"/>
    </source>
</evidence>
<dbReference type="GO" id="GO:0003700">
    <property type="term" value="F:DNA-binding transcription factor activity"/>
    <property type="evidence" value="ECO:0007669"/>
    <property type="project" value="InterPro"/>
</dbReference>
<dbReference type="PANTHER" id="PTHR43547">
    <property type="entry name" value="TWO-COMPONENT HISTIDINE KINASE"/>
    <property type="match status" value="1"/>
</dbReference>
<dbReference type="SMART" id="SM00387">
    <property type="entry name" value="HATPase_c"/>
    <property type="match status" value="1"/>
</dbReference>
<dbReference type="InterPro" id="IPR003594">
    <property type="entry name" value="HATPase_dom"/>
</dbReference>
<dbReference type="Gene3D" id="1.10.10.60">
    <property type="entry name" value="Homeodomain-like"/>
    <property type="match status" value="1"/>
</dbReference>
<dbReference type="SUPFAM" id="SSF52172">
    <property type="entry name" value="CheY-like"/>
    <property type="match status" value="1"/>
</dbReference>
<accession>A0A2U2P9I6</accession>
<evidence type="ECO:0000259" key="10">
    <source>
        <dbReference type="PROSITE" id="PS50110"/>
    </source>
</evidence>
<dbReference type="SMART" id="SM00448">
    <property type="entry name" value="REC"/>
    <property type="match status" value="1"/>
</dbReference>
<dbReference type="OrthoDB" id="9809670at2"/>
<feature type="domain" description="Histidine kinase" evidence="9">
    <location>
        <begin position="845"/>
        <end position="1063"/>
    </location>
</feature>
<keyword evidence="11" id="KW-0418">Kinase</keyword>
<dbReference type="GO" id="GO:0043565">
    <property type="term" value="F:sequence-specific DNA binding"/>
    <property type="evidence" value="ECO:0007669"/>
    <property type="project" value="InterPro"/>
</dbReference>
<dbReference type="EMBL" id="QEAS01000039">
    <property type="protein sequence ID" value="PWG78030.1"/>
    <property type="molecule type" value="Genomic_DNA"/>
</dbReference>
<feature type="domain" description="HTH araC/xylS-type" evidence="8">
    <location>
        <begin position="1264"/>
        <end position="1363"/>
    </location>
</feature>
<dbReference type="InterPro" id="IPR011006">
    <property type="entry name" value="CheY-like_superfamily"/>
</dbReference>
<evidence type="ECO:0000259" key="9">
    <source>
        <dbReference type="PROSITE" id="PS50109"/>
    </source>
</evidence>
<keyword evidence="7" id="KW-0472">Membrane</keyword>
<dbReference type="GO" id="GO:0000155">
    <property type="term" value="F:phosphorelay sensor kinase activity"/>
    <property type="evidence" value="ECO:0007669"/>
    <property type="project" value="InterPro"/>
</dbReference>
<dbReference type="Proteomes" id="UP000245647">
    <property type="component" value="Unassembled WGS sequence"/>
</dbReference>
<dbReference type="Pfam" id="PF00072">
    <property type="entry name" value="Response_reg"/>
    <property type="match status" value="1"/>
</dbReference>
<dbReference type="SUPFAM" id="SSF55874">
    <property type="entry name" value="ATPase domain of HSP90 chaperone/DNA topoisomerase II/histidine kinase"/>
    <property type="match status" value="1"/>
</dbReference>
<dbReference type="PROSITE" id="PS50109">
    <property type="entry name" value="HIS_KIN"/>
    <property type="match status" value="1"/>
</dbReference>
<keyword evidence="7" id="KW-0812">Transmembrane</keyword>
<dbReference type="SMART" id="SM00342">
    <property type="entry name" value="HTH_ARAC"/>
    <property type="match status" value="1"/>
</dbReference>
<dbReference type="Pfam" id="PF07495">
    <property type="entry name" value="Y_Y_Y"/>
    <property type="match status" value="1"/>
</dbReference>
<keyword evidence="11" id="KW-0808">Transferase</keyword>
<dbReference type="InterPro" id="IPR018060">
    <property type="entry name" value="HTH_AraC"/>
</dbReference>
<dbReference type="PANTHER" id="PTHR43547:SF2">
    <property type="entry name" value="HYBRID SIGNAL TRANSDUCTION HISTIDINE KINASE C"/>
    <property type="match status" value="1"/>
</dbReference>
<dbReference type="SUPFAM" id="SSF46689">
    <property type="entry name" value="Homeodomain-like"/>
    <property type="match status" value="1"/>
</dbReference>
<gene>
    <name evidence="11" type="ORF">DDR33_24410</name>
</gene>
<feature type="domain" description="Response regulatory" evidence="10">
    <location>
        <begin position="1116"/>
        <end position="1231"/>
    </location>
</feature>
<dbReference type="SUPFAM" id="SSF63825">
    <property type="entry name" value="YWTD domain"/>
    <property type="match status" value="1"/>
</dbReference>
<dbReference type="Gene3D" id="1.10.287.130">
    <property type="match status" value="1"/>
</dbReference>
<comment type="caution">
    <text evidence="11">The sequence shown here is derived from an EMBL/GenBank/DDBJ whole genome shotgun (WGS) entry which is preliminary data.</text>
</comment>
<dbReference type="InterPro" id="IPR003661">
    <property type="entry name" value="HisK_dim/P_dom"/>
</dbReference>
<feature type="modified residue" description="4-aspartylphosphate" evidence="6">
    <location>
        <position position="1164"/>
    </location>
</feature>
<dbReference type="Pfam" id="PF00512">
    <property type="entry name" value="HisKA"/>
    <property type="match status" value="1"/>
</dbReference>
<dbReference type="Gene3D" id="3.30.565.10">
    <property type="entry name" value="Histidine kinase-like ATPase, C-terminal domain"/>
    <property type="match status" value="1"/>
</dbReference>
<name>A0A2U2P9I6_9SPHI</name>
<evidence type="ECO:0000256" key="4">
    <source>
        <dbReference type="ARBA" id="ARBA00023015"/>
    </source>
</evidence>
<dbReference type="InterPro" id="IPR005467">
    <property type="entry name" value="His_kinase_dom"/>
</dbReference>
<protein>
    <recommendedName>
        <fullName evidence="2">histidine kinase</fullName>
        <ecNumber evidence="2">2.7.13.3</ecNumber>
    </recommendedName>
</protein>
<keyword evidence="4" id="KW-0805">Transcription regulation</keyword>
<dbReference type="InterPro" id="IPR036890">
    <property type="entry name" value="HATPase_C_sf"/>
</dbReference>
<dbReference type="CDD" id="cd17574">
    <property type="entry name" value="REC_OmpR"/>
    <property type="match status" value="1"/>
</dbReference>
<reference evidence="11 12" key="1">
    <citation type="submission" date="2018-04" db="EMBL/GenBank/DDBJ databases">
        <title>Pedobacter chongqingensis sp. nov., isolated from a rottenly hemp rope.</title>
        <authorList>
            <person name="Cai Y."/>
        </authorList>
    </citation>
    <scope>NUCLEOTIDE SEQUENCE [LARGE SCALE GENOMIC DNA]</scope>
    <source>
        <strain evidence="11 12">FJ4-8</strain>
    </source>
</reference>
<dbReference type="InterPro" id="IPR011110">
    <property type="entry name" value="Reg_prop"/>
</dbReference>
<dbReference type="PROSITE" id="PS50110">
    <property type="entry name" value="RESPONSE_REGULATORY"/>
    <property type="match status" value="1"/>
</dbReference>